<dbReference type="InterPro" id="IPR002346">
    <property type="entry name" value="Mopterin_DH_FAD-bd"/>
</dbReference>
<dbReference type="InterPro" id="IPR036683">
    <property type="entry name" value="CO_DH_flav_C_dom_sf"/>
</dbReference>
<accession>A0ABU8TNF1</accession>
<evidence type="ECO:0000313" key="5">
    <source>
        <dbReference type="EMBL" id="MEJ8475667.1"/>
    </source>
</evidence>
<dbReference type="InterPro" id="IPR016169">
    <property type="entry name" value="FAD-bd_PCMH_sub2"/>
</dbReference>
<organism evidence="5 6">
    <name type="scientific">Roseibium algae</name>
    <dbReference type="NCBI Taxonomy" id="3123038"/>
    <lineage>
        <taxon>Bacteria</taxon>
        <taxon>Pseudomonadati</taxon>
        <taxon>Pseudomonadota</taxon>
        <taxon>Alphaproteobacteria</taxon>
        <taxon>Hyphomicrobiales</taxon>
        <taxon>Stappiaceae</taxon>
        <taxon>Roseibium</taxon>
    </lineage>
</organism>
<dbReference type="InterPro" id="IPR036318">
    <property type="entry name" value="FAD-bd_PCMH-like_sf"/>
</dbReference>
<dbReference type="Pfam" id="PF00941">
    <property type="entry name" value="FAD_binding_5"/>
    <property type="match status" value="1"/>
</dbReference>
<dbReference type="Gene3D" id="3.30.465.10">
    <property type="match status" value="1"/>
</dbReference>
<dbReference type="SUPFAM" id="SSF56176">
    <property type="entry name" value="FAD-binding/transporter-associated domain-like"/>
    <property type="match status" value="1"/>
</dbReference>
<evidence type="ECO:0000256" key="2">
    <source>
        <dbReference type="ARBA" id="ARBA00022827"/>
    </source>
</evidence>
<dbReference type="RefSeq" id="WP_340275844.1">
    <property type="nucleotide sequence ID" value="NZ_JBAKIA010000012.1"/>
</dbReference>
<dbReference type="Proteomes" id="UP001385499">
    <property type="component" value="Unassembled WGS sequence"/>
</dbReference>
<dbReference type="PROSITE" id="PS51387">
    <property type="entry name" value="FAD_PCMH"/>
    <property type="match status" value="1"/>
</dbReference>
<dbReference type="Gene3D" id="3.30.43.10">
    <property type="entry name" value="Uridine Diphospho-n-acetylenolpyruvylglucosamine Reductase, domain 2"/>
    <property type="match status" value="1"/>
</dbReference>
<sequence length="281" mass="29658">MQFHRPETLDDALFVLANGGGRLLAGGTDFYPSLMDAPATGTILDLRKVEALRGIHREEDSWRIGATTTWRDITRADLPPLFDGLKLAAREVGSVQIQNAGTIAGNICNASPAADGVPPLLALNASVEIAGPNGLRVVDLSDFMLGVRKTDLKPDEIVTAVLVPDCQGASSSFLKLGARRYLVISIAMVAATILLDQDGAISDARLSVGACSAVARRLPNVEASLIGIMPEVDPIRSRLGPAELGGLTPLSDVRGSAEYRLEAVRELVCRAILDAVKGEKG</sequence>
<dbReference type="SMART" id="SM01092">
    <property type="entry name" value="CO_deh_flav_C"/>
    <property type="match status" value="1"/>
</dbReference>
<evidence type="ECO:0000313" key="6">
    <source>
        <dbReference type="Proteomes" id="UP001385499"/>
    </source>
</evidence>
<feature type="domain" description="FAD-binding PCMH-type" evidence="4">
    <location>
        <begin position="1"/>
        <end position="168"/>
    </location>
</feature>
<dbReference type="SUPFAM" id="SSF55447">
    <property type="entry name" value="CO dehydrogenase flavoprotein C-terminal domain-like"/>
    <property type="match status" value="1"/>
</dbReference>
<gene>
    <name evidence="5" type="ORF">V6575_16360</name>
</gene>
<proteinExistence type="predicted"/>
<dbReference type="InterPro" id="IPR051312">
    <property type="entry name" value="Diverse_Substr_Oxidored"/>
</dbReference>
<dbReference type="PANTHER" id="PTHR42659">
    <property type="entry name" value="XANTHINE DEHYDROGENASE SUBUNIT C-RELATED"/>
    <property type="match status" value="1"/>
</dbReference>
<keyword evidence="2" id="KW-0274">FAD</keyword>
<evidence type="ECO:0000259" key="4">
    <source>
        <dbReference type="PROSITE" id="PS51387"/>
    </source>
</evidence>
<keyword evidence="3" id="KW-0560">Oxidoreductase</keyword>
<dbReference type="PANTHER" id="PTHR42659:SF2">
    <property type="entry name" value="XANTHINE DEHYDROGENASE SUBUNIT C-RELATED"/>
    <property type="match status" value="1"/>
</dbReference>
<dbReference type="InterPro" id="IPR005107">
    <property type="entry name" value="CO_DH_flav_C"/>
</dbReference>
<dbReference type="Gene3D" id="3.30.390.50">
    <property type="entry name" value="CO dehydrogenase flavoprotein, C-terminal domain"/>
    <property type="match status" value="1"/>
</dbReference>
<dbReference type="InterPro" id="IPR016167">
    <property type="entry name" value="FAD-bd_PCMH_sub1"/>
</dbReference>
<evidence type="ECO:0000256" key="3">
    <source>
        <dbReference type="ARBA" id="ARBA00023002"/>
    </source>
</evidence>
<protein>
    <submittedName>
        <fullName evidence="5">Xanthine dehydrogenase family protein subunit M</fullName>
    </submittedName>
</protein>
<dbReference type="InterPro" id="IPR016166">
    <property type="entry name" value="FAD-bd_PCMH"/>
</dbReference>
<evidence type="ECO:0000256" key="1">
    <source>
        <dbReference type="ARBA" id="ARBA00022630"/>
    </source>
</evidence>
<reference evidence="5 6" key="1">
    <citation type="submission" date="2024-02" db="EMBL/GenBank/DDBJ databases">
        <title>Roseibium algae sp. nov., isolated from marine alga (Grateloupia sp.), showing potential in myo-inositol conversion.</title>
        <authorList>
            <person name="Wang Y."/>
        </authorList>
    </citation>
    <scope>NUCLEOTIDE SEQUENCE [LARGE SCALE GENOMIC DNA]</scope>
    <source>
        <strain evidence="5 6">H3510</strain>
    </source>
</reference>
<comment type="caution">
    <text evidence="5">The sequence shown here is derived from an EMBL/GenBank/DDBJ whole genome shotgun (WGS) entry which is preliminary data.</text>
</comment>
<keyword evidence="6" id="KW-1185">Reference proteome</keyword>
<name>A0ABU8TNF1_9HYPH</name>
<dbReference type="Pfam" id="PF03450">
    <property type="entry name" value="CO_deh_flav_C"/>
    <property type="match status" value="1"/>
</dbReference>
<dbReference type="EMBL" id="JBAKIA010000012">
    <property type="protein sequence ID" value="MEJ8475667.1"/>
    <property type="molecule type" value="Genomic_DNA"/>
</dbReference>
<keyword evidence="1" id="KW-0285">Flavoprotein</keyword>